<keyword evidence="1" id="KW-0812">Transmembrane</keyword>
<evidence type="ECO:0000256" key="1">
    <source>
        <dbReference type="SAM" id="Phobius"/>
    </source>
</evidence>
<organism evidence="2 3">
    <name type="scientific">Allocoprobacillus halotolerans</name>
    <dbReference type="NCBI Taxonomy" id="2944914"/>
    <lineage>
        <taxon>Bacteria</taxon>
        <taxon>Bacillati</taxon>
        <taxon>Bacillota</taxon>
        <taxon>Erysipelotrichia</taxon>
        <taxon>Erysipelotrichales</taxon>
        <taxon>Erysipelotrichaceae</taxon>
        <taxon>Allocoprobacillus</taxon>
    </lineage>
</organism>
<dbReference type="RefSeq" id="WP_290142122.1">
    <property type="nucleotide sequence ID" value="NZ_CP101620.1"/>
</dbReference>
<protein>
    <submittedName>
        <fullName evidence="2">Uncharacterized protein</fullName>
    </submittedName>
</protein>
<keyword evidence="1" id="KW-0472">Membrane</keyword>
<evidence type="ECO:0000313" key="3">
    <source>
        <dbReference type="Proteomes" id="UP001060112"/>
    </source>
</evidence>
<feature type="transmembrane region" description="Helical" evidence="1">
    <location>
        <begin position="68"/>
        <end position="86"/>
    </location>
</feature>
<dbReference type="Proteomes" id="UP001060112">
    <property type="component" value="Chromosome"/>
</dbReference>
<sequence>MSKVELTETQKNIIQIRKRMNRRAFEEEKFNGFTKEKMWTYLWVFLFTPYGIYRLFDKKNEFLYQQKVAWLIVAIVYMVCIINQWMRIF</sequence>
<feature type="transmembrane region" description="Helical" evidence="1">
    <location>
        <begin position="38"/>
        <end position="56"/>
    </location>
</feature>
<proteinExistence type="predicted"/>
<dbReference type="EMBL" id="CP101620">
    <property type="protein sequence ID" value="UTY40680.1"/>
    <property type="molecule type" value="Genomic_DNA"/>
</dbReference>
<evidence type="ECO:0000313" key="2">
    <source>
        <dbReference type="EMBL" id="UTY40680.1"/>
    </source>
</evidence>
<gene>
    <name evidence="2" type="ORF">NMU03_07970</name>
</gene>
<reference evidence="2" key="1">
    <citation type="submission" date="2022-07" db="EMBL/GenBank/DDBJ databases">
        <title>Faecal culturing of patients with breast cancer.</title>
        <authorList>
            <person name="Teng N.M.Y."/>
            <person name="Kiu R."/>
            <person name="Evans R."/>
            <person name="Baker D.J."/>
            <person name="Zenner C."/>
            <person name="Robinson S.D."/>
            <person name="Hall L.J."/>
        </authorList>
    </citation>
    <scope>NUCLEOTIDE SEQUENCE</scope>
    <source>
        <strain evidence="2">LH1062</strain>
    </source>
</reference>
<keyword evidence="3" id="KW-1185">Reference proteome</keyword>
<name>A0ABY5I9R3_9FIRM</name>
<accession>A0ABY5I9R3</accession>
<keyword evidence="1" id="KW-1133">Transmembrane helix</keyword>